<dbReference type="GO" id="GO:0004516">
    <property type="term" value="F:nicotinate phosphoribosyltransferase activity"/>
    <property type="evidence" value="ECO:0007669"/>
    <property type="project" value="UniProtKB-UniRule"/>
</dbReference>
<feature type="modified residue" description="Phosphohistidine; by autocatalysis" evidence="7">
    <location>
        <position position="242"/>
    </location>
</feature>
<evidence type="ECO:0000313" key="11">
    <source>
        <dbReference type="Proteomes" id="UP000225379"/>
    </source>
</evidence>
<dbReference type="UniPathway" id="UPA00253">
    <property type="reaction ID" value="UER00457"/>
</dbReference>
<comment type="function">
    <text evidence="7">Catalyzes the synthesis of beta-nicotinate D-ribonucleotide from nicotinate and 5-phospho-D-ribose 1-phosphate at the expense of ATP.</text>
</comment>
<evidence type="ECO:0000259" key="8">
    <source>
        <dbReference type="Pfam" id="PF04095"/>
    </source>
</evidence>
<dbReference type="RefSeq" id="WP_098735758.1">
    <property type="nucleotide sequence ID" value="NZ_PDKW01000039.1"/>
</dbReference>
<dbReference type="Gene3D" id="3.20.140.10">
    <property type="entry name" value="nicotinate phosphoribosyltransferase"/>
    <property type="match status" value="1"/>
</dbReference>
<dbReference type="HAMAP" id="MF_00570">
    <property type="entry name" value="NAPRTase"/>
    <property type="match status" value="1"/>
</dbReference>
<feature type="domain" description="Nicotinate phosphoribosyltransferase N-terminal" evidence="9">
    <location>
        <begin position="24"/>
        <end position="149"/>
    </location>
</feature>
<evidence type="ECO:0000256" key="6">
    <source>
        <dbReference type="ARBA" id="ARBA00022642"/>
    </source>
</evidence>
<comment type="similarity">
    <text evidence="2 7">Belongs to the NAPRTase family.</text>
</comment>
<organism evidence="10 11">
    <name type="scientific">Azospirillum palustre</name>
    <dbReference type="NCBI Taxonomy" id="2044885"/>
    <lineage>
        <taxon>Bacteria</taxon>
        <taxon>Pseudomonadati</taxon>
        <taxon>Pseudomonadota</taxon>
        <taxon>Alphaproteobacteria</taxon>
        <taxon>Rhodospirillales</taxon>
        <taxon>Azospirillaceae</taxon>
        <taxon>Azospirillum</taxon>
    </lineage>
</organism>
<sequence length="438" mass="50222">MLVNFSGRAHNHNFATDFIVRSLLDTDWYKLAMLQFIWRHFRDVKVRFSLINRTRSVKLARIIDEAELRRQLDNVRSLRLKRSEAVWLQGNTFYGQRGIFRPEFVAWLADDFALPDYRLSEEDGQWRLDFEGSWAMTTMWEIYALSVINELKTRAALASMTETELDILYARAKVRLWDKIERLRPLHDLSLSDFGTRRRHSFLWQEYVVETMAAELGPRFIGTSNTHLAMKHDLEAIGTNAHELPTTVAALARTDGELRVAQYDVLRLWQETYGGSMLVFLPDTFGSTQFLRDAPDWVADWTGMRVDSKQPVAAGEEYIAWLERHGRDPREKRVLFSDGLDVEDIVTLHQTFGGRIRDGYGWGTLLTSDFRNCHPRNGQGLDPLSLVCKVTAVEVDGAWKGAVKLSDNYEKATGPASEVARYRAIFGTEGVANVPVLV</sequence>
<gene>
    <name evidence="7" type="primary">pncB</name>
    <name evidence="10" type="ORF">CRT60_07240</name>
</gene>
<dbReference type="GO" id="GO:0005829">
    <property type="term" value="C:cytosol"/>
    <property type="evidence" value="ECO:0007669"/>
    <property type="project" value="TreeGrafter"/>
</dbReference>
<evidence type="ECO:0000256" key="4">
    <source>
        <dbReference type="ARBA" id="ARBA00022553"/>
    </source>
</evidence>
<keyword evidence="10" id="KW-0808">Transferase</keyword>
<dbReference type="InterPro" id="IPR041525">
    <property type="entry name" value="N/Namide_PRibTrfase"/>
</dbReference>
<dbReference type="GO" id="GO:0016757">
    <property type="term" value="F:glycosyltransferase activity"/>
    <property type="evidence" value="ECO:0007669"/>
    <property type="project" value="UniProtKB-KW"/>
</dbReference>
<comment type="pathway">
    <text evidence="1 7">Cofactor biosynthesis; NAD(+) biosynthesis; nicotinate D-ribonucleotide from nicotinate: step 1/1.</text>
</comment>
<dbReference type="Pfam" id="PF17767">
    <property type="entry name" value="NAPRTase_N"/>
    <property type="match status" value="1"/>
</dbReference>
<dbReference type="OrthoDB" id="9771406at2"/>
<dbReference type="AlphaFoldDB" id="A0A2B8BKL6"/>
<dbReference type="InterPro" id="IPR006406">
    <property type="entry name" value="Nic_PRibTrfase"/>
</dbReference>
<proteinExistence type="inferred from homology"/>
<dbReference type="InterPro" id="IPR007229">
    <property type="entry name" value="Nic_PRibTrfase-Fam"/>
</dbReference>
<comment type="catalytic activity">
    <reaction evidence="7">
        <text>5-phospho-alpha-D-ribose 1-diphosphate + nicotinate + ATP + H2O = nicotinate beta-D-ribonucleotide + ADP + phosphate + diphosphate</text>
        <dbReference type="Rhea" id="RHEA:36163"/>
        <dbReference type="ChEBI" id="CHEBI:15377"/>
        <dbReference type="ChEBI" id="CHEBI:30616"/>
        <dbReference type="ChEBI" id="CHEBI:32544"/>
        <dbReference type="ChEBI" id="CHEBI:33019"/>
        <dbReference type="ChEBI" id="CHEBI:43474"/>
        <dbReference type="ChEBI" id="CHEBI:57502"/>
        <dbReference type="ChEBI" id="CHEBI:58017"/>
        <dbReference type="ChEBI" id="CHEBI:456216"/>
        <dbReference type="EC" id="6.3.4.21"/>
    </reaction>
</comment>
<dbReference type="Pfam" id="PF04095">
    <property type="entry name" value="NAPRTase"/>
    <property type="match status" value="1"/>
</dbReference>
<reference evidence="11" key="1">
    <citation type="submission" date="2017-10" db="EMBL/GenBank/DDBJ databases">
        <authorList>
            <person name="Kravchenko I.K."/>
            <person name="Grouzdev D.S."/>
        </authorList>
    </citation>
    <scope>NUCLEOTIDE SEQUENCE [LARGE SCALE GENOMIC DNA]</scope>
    <source>
        <strain evidence="11">B2</strain>
    </source>
</reference>
<keyword evidence="5 7" id="KW-0436">Ligase</keyword>
<comment type="PTM">
    <text evidence="7">Transiently phosphorylated on a His residue during the reaction cycle. Phosphorylation strongly increases the affinity for substrates and increases the rate of nicotinate D-ribonucleotide production. Dephosphorylation regenerates the low-affinity form of the enzyme, leading to product release.</text>
</comment>
<evidence type="ECO:0000313" key="10">
    <source>
        <dbReference type="EMBL" id="PGH57767.1"/>
    </source>
</evidence>
<evidence type="ECO:0000256" key="7">
    <source>
        <dbReference type="HAMAP-Rule" id="MF_00570"/>
    </source>
</evidence>
<evidence type="ECO:0000256" key="2">
    <source>
        <dbReference type="ARBA" id="ARBA00010897"/>
    </source>
</evidence>
<dbReference type="SUPFAM" id="SSF54675">
    <property type="entry name" value="Nicotinate/Quinolinate PRTase N-terminal domain-like"/>
    <property type="match status" value="1"/>
</dbReference>
<keyword evidence="4 7" id="KW-0597">Phosphoprotein</keyword>
<keyword evidence="10" id="KW-0328">Glycosyltransferase</keyword>
<evidence type="ECO:0000259" key="9">
    <source>
        <dbReference type="Pfam" id="PF17767"/>
    </source>
</evidence>
<dbReference type="PANTHER" id="PTHR11098:SF1">
    <property type="entry name" value="NICOTINATE PHOSPHORIBOSYLTRANSFERASE"/>
    <property type="match status" value="1"/>
</dbReference>
<dbReference type="EMBL" id="PDKW01000039">
    <property type="protein sequence ID" value="PGH57767.1"/>
    <property type="molecule type" value="Genomic_DNA"/>
</dbReference>
<comment type="caution">
    <text evidence="10">The sequence shown here is derived from an EMBL/GenBank/DDBJ whole genome shotgun (WGS) entry which is preliminary data.</text>
</comment>
<feature type="domain" description="Nicotinate/nicotinamide phosphoribosyltransferase" evidence="8">
    <location>
        <begin position="190"/>
        <end position="426"/>
    </location>
</feature>
<name>A0A2B8BKL6_9PROT</name>
<protein>
    <recommendedName>
        <fullName evidence="3 7">Nicotinate phosphoribosyltransferase</fullName>
        <shortName evidence="7">NAPRTase</shortName>
        <ecNumber evidence="3 7">6.3.4.21</ecNumber>
    </recommendedName>
</protein>
<keyword evidence="11" id="KW-1185">Reference proteome</keyword>
<evidence type="ECO:0000256" key="5">
    <source>
        <dbReference type="ARBA" id="ARBA00022598"/>
    </source>
</evidence>
<accession>A0A2B8BKL6</accession>
<evidence type="ECO:0000256" key="3">
    <source>
        <dbReference type="ARBA" id="ARBA00013236"/>
    </source>
</evidence>
<evidence type="ECO:0000256" key="1">
    <source>
        <dbReference type="ARBA" id="ARBA00004952"/>
    </source>
</evidence>
<dbReference type="PIRSF" id="PIRSF000484">
    <property type="entry name" value="NAPRT"/>
    <property type="match status" value="1"/>
</dbReference>
<dbReference type="InterPro" id="IPR040727">
    <property type="entry name" value="NAPRTase_N"/>
</dbReference>
<dbReference type="Proteomes" id="UP000225379">
    <property type="component" value="Unassembled WGS sequence"/>
</dbReference>
<dbReference type="InterPro" id="IPR036068">
    <property type="entry name" value="Nicotinate_pribotase-like_C"/>
</dbReference>
<dbReference type="SUPFAM" id="SSF51690">
    <property type="entry name" value="Nicotinate/Quinolinate PRTase C-terminal domain-like"/>
    <property type="match status" value="1"/>
</dbReference>
<dbReference type="PANTHER" id="PTHR11098">
    <property type="entry name" value="NICOTINATE PHOSPHORIBOSYLTRANSFERASE"/>
    <property type="match status" value="1"/>
</dbReference>
<keyword evidence="6 7" id="KW-0662">Pyridine nucleotide biosynthesis</keyword>
<dbReference type="NCBIfam" id="NF003704">
    <property type="entry name" value="PRK05321.1"/>
    <property type="match status" value="1"/>
</dbReference>
<dbReference type="EC" id="6.3.4.21" evidence="3 7"/>
<dbReference type="GO" id="GO:0034355">
    <property type="term" value="P:NAD+ biosynthetic process via the salvage pathway"/>
    <property type="evidence" value="ECO:0007669"/>
    <property type="project" value="TreeGrafter"/>
</dbReference>